<sequence>MIKDNGIELRSTTPTSGERAMETGQESRHKYYSDDETLRRLGKQPRLQRTFGFMSTLGVSCSALCTWESLLLTSVPGLVIIGPAGLTWALVFNWIGIIAVYAVMAELASIAPTSGGQYHWVAMLAPKRVSNFLCYQTAWLTTLAWQAISCMVGYLIATLLQGIIALARPTYVPVDWHTVLLIWAFGLLAAALNCTNSRLLASLEGLILILHLAGFFGVLIPMVYLSPHNDPSVVFTTFMNEGLWPTQGVAFMVGYPTVATALLGADCAVHLAEEIEHASTVVPQALMYTIFINGGLGLAIIIAMLFCMQSLPDALAAVDTVFYPALQIFYSATRSTTGACLMAGIVFVLSVAASVGIYASASRMMWSFARDKGLPFSGHLVKLTKNSLPLYTVCATLAFTVLLSLIILGSAVALQALCSLSVAALCGSYTLPCSLLLWRRLTGGIRPYLMEPVDPEQGFLTWGPWRVPEPVGTIINIFACMYGLLTFFWSFWPQTNPPTPETMNWSVLVFSSVMLFSIAWYFFRAREYFKGPIREV</sequence>
<dbReference type="PIRSF" id="PIRSF006060">
    <property type="entry name" value="AA_transporter"/>
    <property type="match status" value="1"/>
</dbReference>
<dbReference type="Proteomes" id="UP001390339">
    <property type="component" value="Unassembled WGS sequence"/>
</dbReference>
<reference evidence="8 9" key="1">
    <citation type="journal article" date="2024" name="IMA Fungus">
        <title>Apiospora arundinis, a panoply of carbohydrate-active enzymes and secondary metabolites.</title>
        <authorList>
            <person name="Sorensen T."/>
            <person name="Petersen C."/>
            <person name="Muurmann A.T."/>
            <person name="Christiansen J.V."/>
            <person name="Brundto M.L."/>
            <person name="Overgaard C.K."/>
            <person name="Boysen A.T."/>
            <person name="Wollenberg R.D."/>
            <person name="Larsen T.O."/>
            <person name="Sorensen J.L."/>
            <person name="Nielsen K.L."/>
            <person name="Sondergaard T.E."/>
        </authorList>
    </citation>
    <scope>NUCLEOTIDE SEQUENCE [LARGE SCALE GENOMIC DNA]</scope>
    <source>
        <strain evidence="8 9">AAU 773</strain>
    </source>
</reference>
<feature type="transmembrane region" description="Helical" evidence="7">
    <location>
        <begin position="285"/>
        <end position="307"/>
    </location>
</feature>
<feature type="region of interest" description="Disordered" evidence="6">
    <location>
        <begin position="1"/>
        <end position="30"/>
    </location>
</feature>
<keyword evidence="9" id="KW-1185">Reference proteome</keyword>
<dbReference type="PANTHER" id="PTHR45649">
    <property type="entry name" value="AMINO-ACID PERMEASE BAT1"/>
    <property type="match status" value="1"/>
</dbReference>
<gene>
    <name evidence="8" type="ORF">PGQ11_006951</name>
</gene>
<proteinExistence type="predicted"/>
<feature type="transmembrane region" description="Helical" evidence="7">
    <location>
        <begin position="414"/>
        <end position="438"/>
    </location>
</feature>
<evidence type="ECO:0000256" key="3">
    <source>
        <dbReference type="ARBA" id="ARBA00022692"/>
    </source>
</evidence>
<feature type="compositionally biased region" description="Basic and acidic residues" evidence="6">
    <location>
        <begin position="19"/>
        <end position="30"/>
    </location>
</feature>
<dbReference type="Pfam" id="PF13520">
    <property type="entry name" value="AA_permease_2"/>
    <property type="match status" value="1"/>
</dbReference>
<organism evidence="8 9">
    <name type="scientific">Apiospora arundinis</name>
    <dbReference type="NCBI Taxonomy" id="335852"/>
    <lineage>
        <taxon>Eukaryota</taxon>
        <taxon>Fungi</taxon>
        <taxon>Dikarya</taxon>
        <taxon>Ascomycota</taxon>
        <taxon>Pezizomycotina</taxon>
        <taxon>Sordariomycetes</taxon>
        <taxon>Xylariomycetidae</taxon>
        <taxon>Amphisphaeriales</taxon>
        <taxon>Apiosporaceae</taxon>
        <taxon>Apiospora</taxon>
    </lineage>
</organism>
<dbReference type="PANTHER" id="PTHR45649:SF1">
    <property type="entry name" value="TRANSPORTER, PUTATIVE (EUROFUNG)-RELATED"/>
    <property type="match status" value="1"/>
</dbReference>
<evidence type="ECO:0000256" key="4">
    <source>
        <dbReference type="ARBA" id="ARBA00022989"/>
    </source>
</evidence>
<evidence type="ECO:0000313" key="8">
    <source>
        <dbReference type="EMBL" id="KAK8868373.1"/>
    </source>
</evidence>
<evidence type="ECO:0000256" key="7">
    <source>
        <dbReference type="SAM" id="Phobius"/>
    </source>
</evidence>
<dbReference type="Gene3D" id="1.20.1740.10">
    <property type="entry name" value="Amino acid/polyamine transporter I"/>
    <property type="match status" value="1"/>
</dbReference>
<dbReference type="EMBL" id="JAPCWZ010000004">
    <property type="protein sequence ID" value="KAK8868373.1"/>
    <property type="molecule type" value="Genomic_DNA"/>
</dbReference>
<accession>A0ABR2IV55</accession>
<comment type="subcellular location">
    <subcellularLocation>
        <location evidence="1">Membrane</location>
        <topology evidence="1">Multi-pass membrane protein</topology>
    </subcellularLocation>
</comment>
<feature type="transmembrane region" description="Helical" evidence="7">
    <location>
        <begin position="176"/>
        <end position="194"/>
    </location>
</feature>
<name>A0ABR2IV55_9PEZI</name>
<evidence type="ECO:0000256" key="5">
    <source>
        <dbReference type="ARBA" id="ARBA00023136"/>
    </source>
</evidence>
<keyword evidence="5 7" id="KW-0472">Membrane</keyword>
<keyword evidence="2" id="KW-0813">Transport</keyword>
<feature type="transmembrane region" description="Helical" evidence="7">
    <location>
        <begin position="132"/>
        <end position="156"/>
    </location>
</feature>
<keyword evidence="3 7" id="KW-0812">Transmembrane</keyword>
<evidence type="ECO:0000256" key="1">
    <source>
        <dbReference type="ARBA" id="ARBA00004141"/>
    </source>
</evidence>
<protein>
    <submittedName>
        <fullName evidence="8">Amino acid transporter</fullName>
    </submittedName>
</protein>
<dbReference type="InterPro" id="IPR002293">
    <property type="entry name" value="AA/rel_permease1"/>
</dbReference>
<feature type="transmembrane region" description="Helical" evidence="7">
    <location>
        <begin position="504"/>
        <end position="523"/>
    </location>
</feature>
<comment type="caution">
    <text evidence="8">The sequence shown here is derived from an EMBL/GenBank/DDBJ whole genome shotgun (WGS) entry which is preliminary data.</text>
</comment>
<keyword evidence="4 7" id="KW-1133">Transmembrane helix</keyword>
<feature type="transmembrane region" description="Helical" evidence="7">
    <location>
        <begin position="91"/>
        <end position="111"/>
    </location>
</feature>
<feature type="transmembrane region" description="Helical" evidence="7">
    <location>
        <begin position="474"/>
        <end position="492"/>
    </location>
</feature>
<evidence type="ECO:0000313" key="9">
    <source>
        <dbReference type="Proteomes" id="UP001390339"/>
    </source>
</evidence>
<feature type="transmembrane region" description="Helical" evidence="7">
    <location>
        <begin position="50"/>
        <end position="71"/>
    </location>
</feature>
<feature type="transmembrane region" description="Helical" evidence="7">
    <location>
        <begin position="336"/>
        <end position="361"/>
    </location>
</feature>
<feature type="transmembrane region" description="Helical" evidence="7">
    <location>
        <begin position="206"/>
        <end position="225"/>
    </location>
</feature>
<feature type="transmembrane region" description="Helical" evidence="7">
    <location>
        <begin position="388"/>
        <end position="408"/>
    </location>
</feature>
<evidence type="ECO:0000256" key="6">
    <source>
        <dbReference type="SAM" id="MobiDB-lite"/>
    </source>
</evidence>
<evidence type="ECO:0000256" key="2">
    <source>
        <dbReference type="ARBA" id="ARBA00022448"/>
    </source>
</evidence>